<gene>
    <name evidence="2" type="ORF">ANE_LOCUS14621</name>
</gene>
<dbReference type="Pfam" id="PF05753">
    <property type="entry name" value="TRAP_beta"/>
    <property type="match status" value="1"/>
</dbReference>
<dbReference type="GO" id="GO:0005783">
    <property type="term" value="C:endoplasmic reticulum"/>
    <property type="evidence" value="ECO:0007669"/>
    <property type="project" value="TreeGrafter"/>
</dbReference>
<dbReference type="PANTHER" id="PTHR12861">
    <property type="entry name" value="TRANSLOCON-ASSOCIATED PROTEIN, BETA SUBUNIT PRECURSOR TRAP-BETA SIGNAL SEQUENCE RECEPTOR BETA SUBUNIT"/>
    <property type="match status" value="1"/>
</dbReference>
<proteinExistence type="predicted"/>
<sequence length="96" mass="10551">MEIGMRKLSSASALIFLTLISVTIATSEVPFMVVHKKASLSTIKSGTQRVSVTIDIYNQGSSSVYDVNLADDNWNSNLFEIVNGNTSKSWEKLDHV</sequence>
<evidence type="ECO:0000313" key="3">
    <source>
        <dbReference type="Proteomes" id="UP000489600"/>
    </source>
</evidence>
<comment type="caution">
    <text evidence="2">The sequence shown here is derived from an EMBL/GenBank/DDBJ whole genome shotgun (WGS) entry which is preliminary data.</text>
</comment>
<feature type="chain" id="PRO_5021798169" description="Translocon-associated protein subunit beta" evidence="1">
    <location>
        <begin position="26"/>
        <end position="96"/>
    </location>
</feature>
<protein>
    <recommendedName>
        <fullName evidence="4">Translocon-associated protein subunit beta</fullName>
    </recommendedName>
</protein>
<keyword evidence="1" id="KW-0732">Signal</keyword>
<reference evidence="2" key="1">
    <citation type="submission" date="2019-07" db="EMBL/GenBank/DDBJ databases">
        <authorList>
            <person name="Dittberner H."/>
        </authorList>
    </citation>
    <scope>NUCLEOTIDE SEQUENCE [LARGE SCALE GENOMIC DNA]</scope>
</reference>
<evidence type="ECO:0000256" key="1">
    <source>
        <dbReference type="SAM" id="SignalP"/>
    </source>
</evidence>
<accession>A0A565BS24</accession>
<evidence type="ECO:0000313" key="2">
    <source>
        <dbReference type="EMBL" id="VVB04177.1"/>
    </source>
</evidence>
<dbReference type="EMBL" id="CABITT030000005">
    <property type="protein sequence ID" value="VVB04177.1"/>
    <property type="molecule type" value="Genomic_DNA"/>
</dbReference>
<organism evidence="2 3">
    <name type="scientific">Arabis nemorensis</name>
    <dbReference type="NCBI Taxonomy" id="586526"/>
    <lineage>
        <taxon>Eukaryota</taxon>
        <taxon>Viridiplantae</taxon>
        <taxon>Streptophyta</taxon>
        <taxon>Embryophyta</taxon>
        <taxon>Tracheophyta</taxon>
        <taxon>Spermatophyta</taxon>
        <taxon>Magnoliopsida</taxon>
        <taxon>eudicotyledons</taxon>
        <taxon>Gunneridae</taxon>
        <taxon>Pentapetalae</taxon>
        <taxon>rosids</taxon>
        <taxon>malvids</taxon>
        <taxon>Brassicales</taxon>
        <taxon>Brassicaceae</taxon>
        <taxon>Arabideae</taxon>
        <taxon>Arabis</taxon>
    </lineage>
</organism>
<evidence type="ECO:0008006" key="4">
    <source>
        <dbReference type="Google" id="ProtNLM"/>
    </source>
</evidence>
<dbReference type="AlphaFoldDB" id="A0A565BS24"/>
<dbReference type="PANTHER" id="PTHR12861:SF8">
    <property type="entry name" value="GENOME ASSEMBLY, CHROMOSOME: A02"/>
    <property type="match status" value="1"/>
</dbReference>
<dbReference type="OrthoDB" id="5860827at2759"/>
<dbReference type="Proteomes" id="UP000489600">
    <property type="component" value="Unassembled WGS sequence"/>
</dbReference>
<name>A0A565BS24_9BRAS</name>
<keyword evidence="3" id="KW-1185">Reference proteome</keyword>
<feature type="signal peptide" evidence="1">
    <location>
        <begin position="1"/>
        <end position="25"/>
    </location>
</feature>